<gene>
    <name evidence="3" type="ORF">BJ875DRAFT_162657</name>
</gene>
<keyword evidence="4" id="KW-1185">Reference proteome</keyword>
<feature type="transmembrane region" description="Helical" evidence="1">
    <location>
        <begin position="192"/>
        <end position="213"/>
    </location>
</feature>
<name>A0A9P7YBZ1_9HELO</name>
<protein>
    <submittedName>
        <fullName evidence="3">Uncharacterized protein</fullName>
    </submittedName>
</protein>
<organism evidence="3 4">
    <name type="scientific">Amylocarpus encephaloides</name>
    <dbReference type="NCBI Taxonomy" id="45428"/>
    <lineage>
        <taxon>Eukaryota</taxon>
        <taxon>Fungi</taxon>
        <taxon>Dikarya</taxon>
        <taxon>Ascomycota</taxon>
        <taxon>Pezizomycotina</taxon>
        <taxon>Leotiomycetes</taxon>
        <taxon>Helotiales</taxon>
        <taxon>Helotiales incertae sedis</taxon>
        <taxon>Amylocarpus</taxon>
    </lineage>
</organism>
<keyword evidence="1" id="KW-0812">Transmembrane</keyword>
<feature type="signal peptide" evidence="2">
    <location>
        <begin position="1"/>
        <end position="28"/>
    </location>
</feature>
<accession>A0A9P7YBZ1</accession>
<feature type="chain" id="PRO_5040307628" evidence="2">
    <location>
        <begin position="29"/>
        <end position="214"/>
    </location>
</feature>
<evidence type="ECO:0000256" key="2">
    <source>
        <dbReference type="SAM" id="SignalP"/>
    </source>
</evidence>
<proteinExistence type="predicted"/>
<evidence type="ECO:0000313" key="3">
    <source>
        <dbReference type="EMBL" id="KAG9230223.1"/>
    </source>
</evidence>
<evidence type="ECO:0000256" key="1">
    <source>
        <dbReference type="SAM" id="Phobius"/>
    </source>
</evidence>
<evidence type="ECO:0000313" key="4">
    <source>
        <dbReference type="Proteomes" id="UP000824998"/>
    </source>
</evidence>
<keyword evidence="1" id="KW-0472">Membrane</keyword>
<dbReference type="OrthoDB" id="3533138at2759"/>
<keyword evidence="2" id="KW-0732">Signal</keyword>
<dbReference type="AlphaFoldDB" id="A0A9P7YBZ1"/>
<comment type="caution">
    <text evidence="3">The sequence shown here is derived from an EMBL/GenBank/DDBJ whole genome shotgun (WGS) entry which is preliminary data.</text>
</comment>
<dbReference type="EMBL" id="MU251691">
    <property type="protein sequence ID" value="KAG9230223.1"/>
    <property type="molecule type" value="Genomic_DNA"/>
</dbReference>
<dbReference type="Proteomes" id="UP000824998">
    <property type="component" value="Unassembled WGS sequence"/>
</dbReference>
<keyword evidence="1" id="KW-1133">Transmembrane helix</keyword>
<reference evidence="3" key="1">
    <citation type="journal article" date="2021" name="IMA Fungus">
        <title>Genomic characterization of three marine fungi, including Emericellopsis atlantica sp. nov. with signatures of a generalist lifestyle and marine biomass degradation.</title>
        <authorList>
            <person name="Hagestad O.C."/>
            <person name="Hou L."/>
            <person name="Andersen J.H."/>
            <person name="Hansen E.H."/>
            <person name="Altermark B."/>
            <person name="Li C."/>
            <person name="Kuhnert E."/>
            <person name="Cox R.J."/>
            <person name="Crous P.W."/>
            <person name="Spatafora J.W."/>
            <person name="Lail K."/>
            <person name="Amirebrahimi M."/>
            <person name="Lipzen A."/>
            <person name="Pangilinan J."/>
            <person name="Andreopoulos W."/>
            <person name="Hayes R.D."/>
            <person name="Ng V."/>
            <person name="Grigoriev I.V."/>
            <person name="Jackson S.A."/>
            <person name="Sutton T.D.S."/>
            <person name="Dobson A.D.W."/>
            <person name="Rama T."/>
        </authorList>
    </citation>
    <scope>NUCLEOTIDE SEQUENCE</scope>
    <source>
        <strain evidence="3">TRa018bII</strain>
    </source>
</reference>
<sequence>MISKTHDESLKWQCILLSLLSLFTQGRSQSFPRNLTLTFYDPSNAITGCTPGVAPSPGLTFSLQSVPLSHTCFDFDDYFTSLANTTSRNNPSTDIPMRFLITGAENYDPSANYSGVYYHQPGPQGDDMAKRWANLYEDAGCLQDTHPSIGYSCQSEGTCDVVPFSVQSFSVNNVDSFKGDCLLKARNGQNSAAGRSVGFLTVGLCVVFTISILA</sequence>